<dbReference type="AlphaFoldDB" id="A0A4R9GL88"/>
<name>A0A4R9GL88_9LEPT</name>
<proteinExistence type="predicted"/>
<dbReference type="EMBL" id="RQEV01000016">
    <property type="protein sequence ID" value="TGK15394.1"/>
    <property type="molecule type" value="Genomic_DNA"/>
</dbReference>
<feature type="transmembrane region" description="Helical" evidence="1">
    <location>
        <begin position="54"/>
        <end position="72"/>
    </location>
</feature>
<keyword evidence="1" id="KW-1133">Transmembrane helix</keyword>
<evidence type="ECO:0000313" key="2">
    <source>
        <dbReference type="EMBL" id="TGK15394.1"/>
    </source>
</evidence>
<feature type="transmembrane region" description="Helical" evidence="1">
    <location>
        <begin position="261"/>
        <end position="279"/>
    </location>
</feature>
<evidence type="ECO:0000256" key="1">
    <source>
        <dbReference type="SAM" id="Phobius"/>
    </source>
</evidence>
<reference evidence="2" key="1">
    <citation type="journal article" date="2019" name="PLoS Negl. Trop. Dis.">
        <title>Revisiting the worldwide diversity of Leptospira species in the environment.</title>
        <authorList>
            <person name="Vincent A.T."/>
            <person name="Schiettekatte O."/>
            <person name="Bourhy P."/>
            <person name="Veyrier F.J."/>
            <person name="Picardeau M."/>
        </authorList>
    </citation>
    <scope>NUCLEOTIDE SEQUENCE [LARGE SCALE GENOMIC DNA]</scope>
    <source>
        <strain evidence="2">SCS5</strain>
    </source>
</reference>
<gene>
    <name evidence="2" type="ORF">EHO61_15445</name>
</gene>
<feature type="transmembrane region" description="Helical" evidence="1">
    <location>
        <begin position="227"/>
        <end position="249"/>
    </location>
</feature>
<feature type="transmembrane region" description="Helical" evidence="1">
    <location>
        <begin position="415"/>
        <end position="431"/>
    </location>
</feature>
<keyword evidence="1" id="KW-0812">Transmembrane</keyword>
<evidence type="ECO:0000313" key="3">
    <source>
        <dbReference type="Proteomes" id="UP000297855"/>
    </source>
</evidence>
<sequence length="444" mass="50924">MFFLFGWALPLAIFSLFFSRSDFYPLLIAFSTGFAFYILSLSSCKSERLSYRTLLWAGLLLRGVFLFLPPVLSEDVFRFLWDGLLDGNGILPYTVLPRDLERIGLSEADATLGLRLKEEMNSAGFYSVYPPVLQLFFFLAAEGMRSFGSVPIGIGIWKGIVFGFEAATAALVWFRGTEEHRENFLKYWMHPLVLLEGCGSGHPEPILIFFLFLFFFFRFRGKPLLSWIFYSAAILTKLIPLLLLPFLSFRLWQNGRKNRKAILILLISIVPLLLSFLLFGEDFVSSVNKQWEKGIGVYFRLFEFHGGPYYLWKAALAGTWFPYAAGIHLAVLSAISISVISYFRSRKEETLEGTAETWISVLGVYLLFSTTVHPWYLLPLLAGVVFTNSLWPQAAAGIWILSYSTYRNAPYKDDVFFMILEYAVVLTVFFLEKRKLIDPEKVRW</sequence>
<dbReference type="OrthoDB" id="346168at2"/>
<accession>A0A4R9GL88</accession>
<feature type="transmembrane region" description="Helical" evidence="1">
    <location>
        <begin position="24"/>
        <end position="42"/>
    </location>
</feature>
<protein>
    <recommendedName>
        <fullName evidence="4">DUF2029 domain-containing protein</fullName>
    </recommendedName>
</protein>
<feature type="transmembrane region" description="Helical" evidence="1">
    <location>
        <begin position="355"/>
        <end position="376"/>
    </location>
</feature>
<comment type="caution">
    <text evidence="2">The sequence shown here is derived from an EMBL/GenBank/DDBJ whole genome shotgun (WGS) entry which is preliminary data.</text>
</comment>
<feature type="transmembrane region" description="Helical" evidence="1">
    <location>
        <begin position="320"/>
        <end position="343"/>
    </location>
</feature>
<keyword evidence="3" id="KW-1185">Reference proteome</keyword>
<evidence type="ECO:0008006" key="4">
    <source>
        <dbReference type="Google" id="ProtNLM"/>
    </source>
</evidence>
<feature type="transmembrane region" description="Helical" evidence="1">
    <location>
        <begin position="194"/>
        <end position="215"/>
    </location>
</feature>
<keyword evidence="1" id="KW-0472">Membrane</keyword>
<organism evidence="2 3">
    <name type="scientific">Leptospira fluminis</name>
    <dbReference type="NCBI Taxonomy" id="2484979"/>
    <lineage>
        <taxon>Bacteria</taxon>
        <taxon>Pseudomonadati</taxon>
        <taxon>Spirochaetota</taxon>
        <taxon>Spirochaetia</taxon>
        <taxon>Leptospirales</taxon>
        <taxon>Leptospiraceae</taxon>
        <taxon>Leptospira</taxon>
    </lineage>
</organism>
<feature type="transmembrane region" description="Helical" evidence="1">
    <location>
        <begin position="154"/>
        <end position="174"/>
    </location>
</feature>
<dbReference type="Proteomes" id="UP000297855">
    <property type="component" value="Unassembled WGS sequence"/>
</dbReference>